<keyword evidence="2" id="KW-1185">Reference proteome</keyword>
<keyword evidence="1" id="KW-0548">Nucleotidyltransferase</keyword>
<dbReference type="EMBL" id="DF238802">
    <property type="protein sequence ID" value="GAC96559.1"/>
    <property type="molecule type" value="Genomic_DNA"/>
</dbReference>
<dbReference type="RefSeq" id="XP_012190146.1">
    <property type="nucleotide sequence ID" value="XM_012334756.1"/>
</dbReference>
<dbReference type="HOGENOM" id="CLU_1705028_0_0_1"/>
<sequence length="154" mass="16923">MERRARTLSWADRFGEAGEDTRRVAVGVSQHDPRIKVGYVATGCATVFEATGQCNEFEGRVVLHKRTEHKAAIDLVGRHVDGRIECAQVDRSLIDLATVPTERNSSLALRATVEGATVGPHVNRNFRATLHCYCDRPYQSLSEPSCGSALALCR</sequence>
<protein>
    <submittedName>
        <fullName evidence="1">Choline phosphate cytidylyltransferase</fullName>
    </submittedName>
</protein>
<dbReference type="AlphaFoldDB" id="R9P5F9"/>
<evidence type="ECO:0000313" key="1">
    <source>
        <dbReference type="EMBL" id="GAC96559.1"/>
    </source>
</evidence>
<dbReference type="GeneID" id="24109425"/>
<evidence type="ECO:0000313" key="2">
    <source>
        <dbReference type="Proteomes" id="UP000014071"/>
    </source>
</evidence>
<name>R9P5F9_PSEHS</name>
<keyword evidence="1" id="KW-0808">Transferase</keyword>
<proteinExistence type="predicted"/>
<dbReference type="Proteomes" id="UP000014071">
    <property type="component" value="Unassembled WGS sequence"/>
</dbReference>
<accession>R9P5F9</accession>
<organism evidence="1 2">
    <name type="scientific">Pseudozyma hubeiensis (strain SY62)</name>
    <name type="common">Yeast</name>
    <dbReference type="NCBI Taxonomy" id="1305764"/>
    <lineage>
        <taxon>Eukaryota</taxon>
        <taxon>Fungi</taxon>
        <taxon>Dikarya</taxon>
        <taxon>Basidiomycota</taxon>
        <taxon>Ustilaginomycotina</taxon>
        <taxon>Ustilaginomycetes</taxon>
        <taxon>Ustilaginales</taxon>
        <taxon>Ustilaginaceae</taxon>
        <taxon>Pseudozyma</taxon>
    </lineage>
</organism>
<dbReference type="GO" id="GO:0016779">
    <property type="term" value="F:nucleotidyltransferase activity"/>
    <property type="evidence" value="ECO:0007669"/>
    <property type="project" value="UniProtKB-KW"/>
</dbReference>
<reference evidence="2" key="1">
    <citation type="journal article" date="2013" name="Genome Announc.">
        <title>Draft genome sequence of the basidiomycetous yeast-like fungus Pseudozyma hubeiensis SY62, which produces an abundant amount of the biosurfactant mannosylerythritol lipids.</title>
        <authorList>
            <person name="Konishi M."/>
            <person name="Hatada Y."/>
            <person name="Horiuchi J."/>
        </authorList>
    </citation>
    <scope>NUCLEOTIDE SEQUENCE [LARGE SCALE GENOMIC DNA]</scope>
    <source>
        <strain evidence="2">SY62</strain>
    </source>
</reference>
<gene>
    <name evidence="1" type="ORF">PHSY_004140</name>
</gene>